<feature type="transmembrane region" description="Helical" evidence="1">
    <location>
        <begin position="6"/>
        <end position="30"/>
    </location>
</feature>
<evidence type="ECO:0000313" key="2">
    <source>
        <dbReference type="EMBL" id="TCN24130.1"/>
    </source>
</evidence>
<dbReference type="EMBL" id="SLVV01000008">
    <property type="protein sequence ID" value="TCN24130.1"/>
    <property type="molecule type" value="Genomic_DNA"/>
</dbReference>
<name>A0A4V2RDB0_9BACI</name>
<gene>
    <name evidence="2" type="ORF">EV146_108244</name>
</gene>
<keyword evidence="3" id="KW-1185">Reference proteome</keyword>
<keyword evidence="1" id="KW-1133">Transmembrane helix</keyword>
<proteinExistence type="predicted"/>
<keyword evidence="1" id="KW-0472">Membrane</keyword>
<dbReference type="Proteomes" id="UP000295689">
    <property type="component" value="Unassembled WGS sequence"/>
</dbReference>
<dbReference type="Pfam" id="PF13789">
    <property type="entry name" value="DUF4181"/>
    <property type="match status" value="1"/>
</dbReference>
<organism evidence="2 3">
    <name type="scientific">Mesobacillus foraminis</name>
    <dbReference type="NCBI Taxonomy" id="279826"/>
    <lineage>
        <taxon>Bacteria</taxon>
        <taxon>Bacillati</taxon>
        <taxon>Bacillota</taxon>
        <taxon>Bacilli</taxon>
        <taxon>Bacillales</taxon>
        <taxon>Bacillaceae</taxon>
        <taxon>Mesobacillus</taxon>
    </lineage>
</organism>
<protein>
    <submittedName>
        <fullName evidence="2">Uncharacterized protein DUF4181</fullName>
    </submittedName>
</protein>
<sequence>MFGMDNHIWLTLILLVVGYSVLSICFNAFMRRWLKVEKRKAFSFNFVNDTHKKIDRTIRAFFVILILIGYFLTVAKDPLDDSFVFVPFFILMANFIVTDSIQAIMEWKVAQKKNEAIFTISQMLLSVAFFLSLFSIFI</sequence>
<evidence type="ECO:0000313" key="3">
    <source>
        <dbReference type="Proteomes" id="UP000295689"/>
    </source>
</evidence>
<comment type="caution">
    <text evidence="2">The sequence shown here is derived from an EMBL/GenBank/DDBJ whole genome shotgun (WGS) entry which is preliminary data.</text>
</comment>
<evidence type="ECO:0000256" key="1">
    <source>
        <dbReference type="SAM" id="Phobius"/>
    </source>
</evidence>
<feature type="transmembrane region" description="Helical" evidence="1">
    <location>
        <begin position="82"/>
        <end position="104"/>
    </location>
</feature>
<feature type="transmembrane region" description="Helical" evidence="1">
    <location>
        <begin position="116"/>
        <end position="137"/>
    </location>
</feature>
<dbReference type="AlphaFoldDB" id="A0A4V2RDB0"/>
<feature type="transmembrane region" description="Helical" evidence="1">
    <location>
        <begin position="58"/>
        <end position="76"/>
    </location>
</feature>
<reference evidence="2 3" key="1">
    <citation type="journal article" date="2015" name="Stand. Genomic Sci.">
        <title>Genomic Encyclopedia of Bacterial and Archaeal Type Strains, Phase III: the genomes of soil and plant-associated and newly described type strains.</title>
        <authorList>
            <person name="Whitman W.B."/>
            <person name="Woyke T."/>
            <person name="Klenk H.P."/>
            <person name="Zhou Y."/>
            <person name="Lilburn T.G."/>
            <person name="Beck B.J."/>
            <person name="De Vos P."/>
            <person name="Vandamme P."/>
            <person name="Eisen J.A."/>
            <person name="Garrity G."/>
            <person name="Hugenholtz P."/>
            <person name="Kyrpides N.C."/>
        </authorList>
    </citation>
    <scope>NUCLEOTIDE SEQUENCE [LARGE SCALE GENOMIC DNA]</scope>
    <source>
        <strain evidence="2 3">CV53</strain>
    </source>
</reference>
<keyword evidence="1" id="KW-0812">Transmembrane</keyword>
<dbReference type="InterPro" id="IPR025441">
    <property type="entry name" value="DUF4181"/>
</dbReference>
<accession>A0A4V2RDB0</accession>